<dbReference type="PROSITE" id="PS00028">
    <property type="entry name" value="ZINC_FINGER_C2H2_1"/>
    <property type="match status" value="8"/>
</dbReference>
<dbReference type="SMART" id="SM00355">
    <property type="entry name" value="ZnF_C2H2"/>
    <property type="match status" value="11"/>
</dbReference>
<dbReference type="InterPro" id="IPR013087">
    <property type="entry name" value="Znf_C2H2_type"/>
</dbReference>
<keyword evidence="6" id="KW-0804">Transcription</keyword>
<evidence type="ECO:0000256" key="8">
    <source>
        <dbReference type="PROSITE-ProRule" id="PRU00042"/>
    </source>
</evidence>
<comment type="subcellular location">
    <subcellularLocation>
        <location evidence="1">Nucleus</location>
    </subcellularLocation>
</comment>
<protein>
    <recommendedName>
        <fullName evidence="9">C2H2-type domain-containing protein</fullName>
    </recommendedName>
</protein>
<dbReference type="SUPFAM" id="SSF57667">
    <property type="entry name" value="beta-beta-alpha zinc fingers"/>
    <property type="match status" value="3"/>
</dbReference>
<organism evidence="10">
    <name type="scientific">Medioppia subpectinata</name>
    <dbReference type="NCBI Taxonomy" id="1979941"/>
    <lineage>
        <taxon>Eukaryota</taxon>
        <taxon>Metazoa</taxon>
        <taxon>Ecdysozoa</taxon>
        <taxon>Arthropoda</taxon>
        <taxon>Chelicerata</taxon>
        <taxon>Arachnida</taxon>
        <taxon>Acari</taxon>
        <taxon>Acariformes</taxon>
        <taxon>Sarcoptiformes</taxon>
        <taxon>Oribatida</taxon>
        <taxon>Brachypylina</taxon>
        <taxon>Oppioidea</taxon>
        <taxon>Oppiidae</taxon>
        <taxon>Medioppia</taxon>
    </lineage>
</organism>
<feature type="domain" description="C2H2-type" evidence="9">
    <location>
        <begin position="194"/>
        <end position="223"/>
    </location>
</feature>
<keyword evidence="5" id="KW-0805">Transcription regulation</keyword>
<feature type="domain" description="C2H2-type" evidence="9">
    <location>
        <begin position="255"/>
        <end position="284"/>
    </location>
</feature>
<dbReference type="GO" id="GO:0005634">
    <property type="term" value="C:nucleus"/>
    <property type="evidence" value="ECO:0007669"/>
    <property type="project" value="UniProtKB-SubCell"/>
</dbReference>
<feature type="domain" description="C2H2-type" evidence="9">
    <location>
        <begin position="284"/>
        <end position="313"/>
    </location>
</feature>
<dbReference type="InterPro" id="IPR036236">
    <property type="entry name" value="Znf_C2H2_sf"/>
</dbReference>
<evidence type="ECO:0000256" key="5">
    <source>
        <dbReference type="ARBA" id="ARBA00023015"/>
    </source>
</evidence>
<dbReference type="FunFam" id="3.30.160.60:FF:000446">
    <property type="entry name" value="Zinc finger protein"/>
    <property type="match status" value="1"/>
</dbReference>
<dbReference type="PROSITE" id="PS50157">
    <property type="entry name" value="ZINC_FINGER_C2H2_2"/>
    <property type="match status" value="6"/>
</dbReference>
<dbReference type="InterPro" id="IPR051061">
    <property type="entry name" value="Zinc_finger_trans_reg"/>
</dbReference>
<dbReference type="Proteomes" id="UP000759131">
    <property type="component" value="Unassembled WGS sequence"/>
</dbReference>
<evidence type="ECO:0000259" key="9">
    <source>
        <dbReference type="PROSITE" id="PS50157"/>
    </source>
</evidence>
<dbReference type="GO" id="GO:0008270">
    <property type="term" value="F:zinc ion binding"/>
    <property type="evidence" value="ECO:0007669"/>
    <property type="project" value="UniProtKB-KW"/>
</dbReference>
<dbReference type="Gene3D" id="3.30.160.60">
    <property type="entry name" value="Classic Zinc Finger"/>
    <property type="match status" value="6"/>
</dbReference>
<dbReference type="Pfam" id="PF00096">
    <property type="entry name" value="zf-C2H2"/>
    <property type="match status" value="1"/>
</dbReference>
<accession>A0A7R9Q697</accession>
<dbReference type="PANTHER" id="PTHR46179:SF13">
    <property type="entry name" value="C2H2-TYPE DOMAIN-CONTAINING PROTEIN"/>
    <property type="match status" value="1"/>
</dbReference>
<dbReference type="AlphaFoldDB" id="A0A7R9Q697"/>
<dbReference type="OrthoDB" id="6514831at2759"/>
<keyword evidence="7" id="KW-0539">Nucleus</keyword>
<feature type="domain" description="C2H2-type" evidence="9">
    <location>
        <begin position="378"/>
        <end position="407"/>
    </location>
</feature>
<name>A0A7R9Q697_9ACAR</name>
<dbReference type="PANTHER" id="PTHR46179">
    <property type="entry name" value="ZINC FINGER PROTEIN"/>
    <property type="match status" value="1"/>
</dbReference>
<keyword evidence="4" id="KW-0862">Zinc</keyword>
<keyword evidence="3 8" id="KW-0863">Zinc-finger</keyword>
<evidence type="ECO:0000256" key="4">
    <source>
        <dbReference type="ARBA" id="ARBA00022833"/>
    </source>
</evidence>
<evidence type="ECO:0000256" key="1">
    <source>
        <dbReference type="ARBA" id="ARBA00004123"/>
    </source>
</evidence>
<gene>
    <name evidence="10" type="ORF">OSB1V03_LOCUS14598</name>
</gene>
<dbReference type="EMBL" id="OC868753">
    <property type="protein sequence ID" value="CAD7634202.1"/>
    <property type="molecule type" value="Genomic_DNA"/>
</dbReference>
<keyword evidence="11" id="KW-1185">Reference proteome</keyword>
<evidence type="ECO:0000313" key="11">
    <source>
        <dbReference type="Proteomes" id="UP000759131"/>
    </source>
</evidence>
<evidence type="ECO:0000256" key="2">
    <source>
        <dbReference type="ARBA" id="ARBA00022723"/>
    </source>
</evidence>
<evidence type="ECO:0000313" key="10">
    <source>
        <dbReference type="EMBL" id="CAD7634202.1"/>
    </source>
</evidence>
<evidence type="ECO:0000256" key="3">
    <source>
        <dbReference type="ARBA" id="ARBA00022771"/>
    </source>
</evidence>
<feature type="domain" description="C2H2-type" evidence="9">
    <location>
        <begin position="126"/>
        <end position="156"/>
    </location>
</feature>
<evidence type="ECO:0000256" key="7">
    <source>
        <dbReference type="ARBA" id="ARBA00023242"/>
    </source>
</evidence>
<dbReference type="EMBL" id="CAJPIZ010014178">
    <property type="protein sequence ID" value="CAG2114632.1"/>
    <property type="molecule type" value="Genomic_DNA"/>
</dbReference>
<proteinExistence type="predicted"/>
<reference evidence="10" key="1">
    <citation type="submission" date="2020-11" db="EMBL/GenBank/DDBJ databases">
        <authorList>
            <person name="Tran Van P."/>
        </authorList>
    </citation>
    <scope>NUCLEOTIDE SEQUENCE</scope>
</reference>
<keyword evidence="2" id="KW-0479">Metal-binding</keyword>
<evidence type="ECO:0000256" key="6">
    <source>
        <dbReference type="ARBA" id="ARBA00023163"/>
    </source>
</evidence>
<dbReference type="GO" id="GO:0006357">
    <property type="term" value="P:regulation of transcription by RNA polymerase II"/>
    <property type="evidence" value="ECO:0007669"/>
    <property type="project" value="TreeGrafter"/>
</dbReference>
<sequence length="482" mass="55857">MTTLTTNPVMMKAIKHAMNGVNLIPMAKMSAKRDNRCETNGEDIDSHRYKCVEKDCDKSYIHINKLFTHLEKCHQISGSDIEDNIRKHFGYDGSDDNNNASEDKASLDEKLKHRLSHLWDAKTNKYVCGGKGCNRSYSDVTTISMHLKRVHSGKTFISGLDVYKCPQSGCKSQFDNRCKLTQHIKCVHRRKRSLFCSHHNCDRGFQTQSGLKKHELSHTAEKTERCHYPDCAYTSFSAERIKSHVQRVHESERTIVCEHEGCGRAFKTVPEVKQHALVHESAAYVCSWPGCDQRFRRQLQLTRHMSRHTNEPTVRCGLDGCGEMFLTAHLQRKHQQRAHNRPMCVKLAYGRRCDWPGCEWFGRAFPAHRRTHTGEMPFACEWPVCGKRFRCATFLRDHMNVHNNLRPYACHWPGCTYRSNNSANINKHTKQVHRKHTSGEDMRMRCSDNEITRPMTSRKTRHHMTLASRTDKITVAAMIMQW</sequence>
<feature type="domain" description="C2H2-type" evidence="9">
    <location>
        <begin position="163"/>
        <end position="193"/>
    </location>
</feature>